<sequence>MGSAYHWEARRRQMALDRRKWLMAQQQQHQEQKHQEEQHPEKKSQPYQEHKETQPPLAQPQQPPPQPHMQPQLPPPMQQSNQDPPTQCTFTHNIQKDSQMQGLQLGSVGAHQTGQQSHYMNIRCQDGPKILPGPGEWGLWEGRW</sequence>
<name>A0AC58K7J4_CASCN</name>
<reference evidence="2" key="1">
    <citation type="submission" date="2025-08" db="UniProtKB">
        <authorList>
            <consortium name="RefSeq"/>
        </authorList>
    </citation>
    <scope>IDENTIFICATION</scope>
</reference>
<organism evidence="1 2">
    <name type="scientific">Castor canadensis</name>
    <name type="common">American beaver</name>
    <dbReference type="NCBI Taxonomy" id="51338"/>
    <lineage>
        <taxon>Eukaryota</taxon>
        <taxon>Metazoa</taxon>
        <taxon>Chordata</taxon>
        <taxon>Craniata</taxon>
        <taxon>Vertebrata</taxon>
        <taxon>Euteleostomi</taxon>
        <taxon>Mammalia</taxon>
        <taxon>Eutheria</taxon>
        <taxon>Euarchontoglires</taxon>
        <taxon>Glires</taxon>
        <taxon>Rodentia</taxon>
        <taxon>Castorimorpha</taxon>
        <taxon>Castoridae</taxon>
        <taxon>Castor</taxon>
    </lineage>
</organism>
<gene>
    <name evidence="2" type="primary">Ccdc200</name>
</gene>
<dbReference type="RefSeq" id="XP_073900847.1">
    <property type="nucleotide sequence ID" value="XM_074044746.1"/>
</dbReference>
<dbReference type="Proteomes" id="UP001732720">
    <property type="component" value="Chromosome 11"/>
</dbReference>
<accession>A0AC58K7J4</accession>
<evidence type="ECO:0000313" key="2">
    <source>
        <dbReference type="RefSeq" id="XP_073900847.1"/>
    </source>
</evidence>
<protein>
    <submittedName>
        <fullName evidence="2">Coiled-coil domain-containing protein 200</fullName>
    </submittedName>
</protein>
<proteinExistence type="predicted"/>
<evidence type="ECO:0000313" key="1">
    <source>
        <dbReference type="Proteomes" id="UP001732720"/>
    </source>
</evidence>
<keyword evidence="1" id="KW-1185">Reference proteome</keyword>